<organism evidence="4 5">
    <name type="scientific">Zhongshania aliphaticivorans</name>
    <dbReference type="NCBI Taxonomy" id="1470434"/>
    <lineage>
        <taxon>Bacteria</taxon>
        <taxon>Pseudomonadati</taxon>
        <taxon>Pseudomonadota</taxon>
        <taxon>Gammaproteobacteria</taxon>
        <taxon>Cellvibrionales</taxon>
        <taxon>Spongiibacteraceae</taxon>
        <taxon>Zhongshania</taxon>
    </lineage>
</organism>
<proteinExistence type="predicted"/>
<dbReference type="RefSeq" id="WP_062383304.1">
    <property type="nucleotide sequence ID" value="NZ_CP014544.1"/>
</dbReference>
<sequence>MPTIDLLRGDGQAGQCVKRLFAMLINAEIPEIGERYRRAANGLVLVFALGYSIGFLQLLHLGAYLGPGLGDLVSFQPLIDSLTRLYNEQPLLYYCAIGLLVFTTVFRLMVMLAGYFFYQYEQGQRYPIQWLVVFLLCNMLATAAIPAVLFALAILGSLAGVGFSAGWHWIELNVSLAEQLVMHHIPTLIDAPAPLAVVCIAVIAGFFHYWFHRLGHHSRLLWLLFHRPHHMTPGLVQSTTLAVFSALPLFVFLVLPYNLVLGACTKLFSSEPLYTEVIIYNALILIPEIFGHQTALYRRASRSRIIRVASFITGGGVYHYMHHSSEPEHCGRSGAVNLVNLGGGPMFIWDIIFGTYCPLSATTPRVGLSGQPRLHMNPLRLALAGIMQLSKELMINPSWTDKWHIVTGSSAYQPPRSLDYAIRHSQAVTAQITPCPHSAGQAPYKKPNTGAGLIASASASPATEPQS</sequence>
<feature type="transmembrane region" description="Helical" evidence="2">
    <location>
        <begin position="130"/>
        <end position="155"/>
    </location>
</feature>
<feature type="region of interest" description="Disordered" evidence="1">
    <location>
        <begin position="438"/>
        <end position="467"/>
    </location>
</feature>
<accession>A0A127M3C2</accession>
<evidence type="ECO:0000313" key="5">
    <source>
        <dbReference type="Proteomes" id="UP000074119"/>
    </source>
</evidence>
<keyword evidence="2" id="KW-0472">Membrane</keyword>
<dbReference type="GO" id="GO:0008610">
    <property type="term" value="P:lipid biosynthetic process"/>
    <property type="evidence" value="ECO:0007669"/>
    <property type="project" value="InterPro"/>
</dbReference>
<keyword evidence="2" id="KW-1133">Transmembrane helix</keyword>
<evidence type="ECO:0000256" key="1">
    <source>
        <dbReference type="SAM" id="MobiDB-lite"/>
    </source>
</evidence>
<reference evidence="4 5" key="1">
    <citation type="submission" date="2015-12" db="EMBL/GenBank/DDBJ databases">
        <authorList>
            <person name="Shamseldin A."/>
            <person name="Moawad H."/>
            <person name="Abd El-Rahim W.M."/>
            <person name="Sadowsky M.J."/>
        </authorList>
    </citation>
    <scope>NUCLEOTIDE SEQUENCE [LARGE SCALE GENOMIC DNA]</scope>
    <source>
        <strain evidence="4 5">SM2</strain>
    </source>
</reference>
<name>A0A127M3C2_9GAMM</name>
<dbReference type="InterPro" id="IPR006694">
    <property type="entry name" value="Fatty_acid_hydroxylase"/>
</dbReference>
<keyword evidence="2" id="KW-0812">Transmembrane</keyword>
<gene>
    <name evidence="4" type="ORF">AZF00_05220</name>
</gene>
<dbReference type="Proteomes" id="UP000074119">
    <property type="component" value="Chromosome"/>
</dbReference>
<dbReference type="EMBL" id="CP014544">
    <property type="protein sequence ID" value="AMO67734.1"/>
    <property type="molecule type" value="Genomic_DNA"/>
</dbReference>
<dbReference type="GO" id="GO:0016491">
    <property type="term" value="F:oxidoreductase activity"/>
    <property type="evidence" value="ECO:0007669"/>
    <property type="project" value="InterPro"/>
</dbReference>
<evidence type="ECO:0000259" key="3">
    <source>
        <dbReference type="Pfam" id="PF04116"/>
    </source>
</evidence>
<evidence type="ECO:0000313" key="4">
    <source>
        <dbReference type="EMBL" id="AMO67734.1"/>
    </source>
</evidence>
<dbReference type="Pfam" id="PF04116">
    <property type="entry name" value="FA_hydroxylase"/>
    <property type="match status" value="1"/>
</dbReference>
<feature type="transmembrane region" description="Helical" evidence="2">
    <location>
        <begin position="91"/>
        <end position="118"/>
    </location>
</feature>
<dbReference type="AlphaFoldDB" id="A0A127M3C2"/>
<dbReference type="KEGG" id="zal:AZF00_05220"/>
<dbReference type="STRING" id="1470434.AZF00_05220"/>
<feature type="transmembrane region" description="Helical" evidence="2">
    <location>
        <begin position="232"/>
        <end position="257"/>
    </location>
</feature>
<feature type="compositionally biased region" description="Polar residues" evidence="1">
    <location>
        <begin position="457"/>
        <end position="467"/>
    </location>
</feature>
<feature type="domain" description="Fatty acid hydroxylase" evidence="3">
    <location>
        <begin position="198"/>
        <end position="355"/>
    </location>
</feature>
<dbReference type="GO" id="GO:0005506">
    <property type="term" value="F:iron ion binding"/>
    <property type="evidence" value="ECO:0007669"/>
    <property type="project" value="InterPro"/>
</dbReference>
<feature type="transmembrane region" description="Helical" evidence="2">
    <location>
        <begin position="277"/>
        <end position="297"/>
    </location>
</feature>
<feature type="transmembrane region" description="Helical" evidence="2">
    <location>
        <begin position="191"/>
        <end position="211"/>
    </location>
</feature>
<feature type="transmembrane region" description="Helical" evidence="2">
    <location>
        <begin position="43"/>
        <end position="65"/>
    </location>
</feature>
<protein>
    <recommendedName>
        <fullName evidence="3">Fatty acid hydroxylase domain-containing protein</fullName>
    </recommendedName>
</protein>
<evidence type="ECO:0000256" key="2">
    <source>
        <dbReference type="SAM" id="Phobius"/>
    </source>
</evidence>